<name>A0A7J6TNR4_PEROL</name>
<evidence type="ECO:0000313" key="3">
    <source>
        <dbReference type="Proteomes" id="UP000553632"/>
    </source>
</evidence>
<evidence type="ECO:0000313" key="2">
    <source>
        <dbReference type="EMBL" id="KAF4746457.1"/>
    </source>
</evidence>
<dbReference type="EMBL" id="JABANO010009655">
    <property type="protein sequence ID" value="KAF4746457.1"/>
    <property type="molecule type" value="Genomic_DNA"/>
</dbReference>
<protein>
    <submittedName>
        <fullName evidence="2">Uncharacterized protein</fullName>
    </submittedName>
</protein>
<dbReference type="Proteomes" id="UP000553632">
    <property type="component" value="Unassembled WGS sequence"/>
</dbReference>
<dbReference type="AlphaFoldDB" id="A0A7J6TNR4"/>
<comment type="caution">
    <text evidence="2">The sequence shown here is derived from an EMBL/GenBank/DDBJ whole genome shotgun (WGS) entry which is preliminary data.</text>
</comment>
<organism evidence="2 3">
    <name type="scientific">Perkinsus olseni</name>
    <name type="common">Perkinsus atlanticus</name>
    <dbReference type="NCBI Taxonomy" id="32597"/>
    <lineage>
        <taxon>Eukaryota</taxon>
        <taxon>Sar</taxon>
        <taxon>Alveolata</taxon>
        <taxon>Perkinsozoa</taxon>
        <taxon>Perkinsea</taxon>
        <taxon>Perkinsida</taxon>
        <taxon>Perkinsidae</taxon>
        <taxon>Perkinsus</taxon>
    </lineage>
</organism>
<gene>
    <name evidence="2" type="ORF">FOZ63_002011</name>
</gene>
<sequence>SCSSKSSKIPCRSLPLSGTWKTPTSLSASCSLQRRSSALSTKPGIPTRWPAELTMAWFSSSMFD</sequence>
<feature type="non-terminal residue" evidence="2">
    <location>
        <position position="1"/>
    </location>
</feature>
<proteinExistence type="predicted"/>
<evidence type="ECO:0000256" key="1">
    <source>
        <dbReference type="SAM" id="MobiDB-lite"/>
    </source>
</evidence>
<feature type="region of interest" description="Disordered" evidence="1">
    <location>
        <begin position="1"/>
        <end position="25"/>
    </location>
</feature>
<reference evidence="2 3" key="1">
    <citation type="submission" date="2020-04" db="EMBL/GenBank/DDBJ databases">
        <title>Perkinsus olseni comparative genomics.</title>
        <authorList>
            <person name="Bogema D.R."/>
        </authorList>
    </citation>
    <scope>NUCLEOTIDE SEQUENCE [LARGE SCALE GENOMIC DNA]</scope>
    <source>
        <strain evidence="2 3">ATCC PRA-207</strain>
    </source>
</reference>
<feature type="non-terminal residue" evidence="2">
    <location>
        <position position="64"/>
    </location>
</feature>
<keyword evidence="3" id="KW-1185">Reference proteome</keyword>
<accession>A0A7J6TNR4</accession>